<name>A0A9X4QUQ1_9BACL</name>
<gene>
    <name evidence="1" type="ORF">OMP40_26575</name>
</gene>
<keyword evidence="2" id="KW-1185">Reference proteome</keyword>
<evidence type="ECO:0000313" key="2">
    <source>
        <dbReference type="Proteomes" id="UP001153404"/>
    </source>
</evidence>
<organism evidence="1 2">
    <name type="scientific">Cohnella rhizosphaerae</name>
    <dbReference type="NCBI Taxonomy" id="1457232"/>
    <lineage>
        <taxon>Bacteria</taxon>
        <taxon>Bacillati</taxon>
        <taxon>Bacillota</taxon>
        <taxon>Bacilli</taxon>
        <taxon>Bacillales</taxon>
        <taxon>Paenibacillaceae</taxon>
        <taxon>Cohnella</taxon>
    </lineage>
</organism>
<proteinExistence type="predicted"/>
<comment type="caution">
    <text evidence="1">The sequence shown here is derived from an EMBL/GenBank/DDBJ whole genome shotgun (WGS) entry which is preliminary data.</text>
</comment>
<dbReference type="AlphaFoldDB" id="A0A9X4QUQ1"/>
<protein>
    <submittedName>
        <fullName evidence="1">Uncharacterized protein</fullName>
    </submittedName>
</protein>
<dbReference type="RefSeq" id="WP_277535846.1">
    <property type="nucleotide sequence ID" value="NZ_JAPDIA010000008.1"/>
</dbReference>
<sequence length="49" mass="5553">MAKSKALVLDVGGVLATNYTPRFWESLAEDYKVPHASLMQFRKDVRAEL</sequence>
<accession>A0A9X4QUQ1</accession>
<evidence type="ECO:0000313" key="1">
    <source>
        <dbReference type="EMBL" id="MDG0812501.1"/>
    </source>
</evidence>
<dbReference type="Proteomes" id="UP001153404">
    <property type="component" value="Unassembled WGS sequence"/>
</dbReference>
<dbReference type="EMBL" id="JAPDIA010000008">
    <property type="protein sequence ID" value="MDG0812501.1"/>
    <property type="molecule type" value="Genomic_DNA"/>
</dbReference>
<reference evidence="1" key="1">
    <citation type="submission" date="2022-10" db="EMBL/GenBank/DDBJ databases">
        <title>Comparative genomic analysis of Cohnella hashimotonis sp. nov., isolated from the International Space Station.</title>
        <authorList>
            <person name="Simpson A."/>
            <person name="Venkateswaran K."/>
        </authorList>
    </citation>
    <scope>NUCLEOTIDE SEQUENCE</scope>
    <source>
        <strain evidence="1">DSM 28161</strain>
    </source>
</reference>